<dbReference type="Proteomes" id="UP000292085">
    <property type="component" value="Unassembled WGS sequence"/>
</dbReference>
<comment type="function">
    <text evidence="1">Is involved in generating a small heat-stable compound (Nod), an acylated oligomer of N-acetylglucosamine, that stimulates mitosis in various plant protoplasts.</text>
</comment>
<dbReference type="AlphaFoldDB" id="A0A4Q6Y6L2"/>
<dbReference type="InterPro" id="IPR011330">
    <property type="entry name" value="Glyco_hydro/deAcase_b/a-brl"/>
</dbReference>
<evidence type="ECO:0000259" key="5">
    <source>
        <dbReference type="Pfam" id="PF01522"/>
    </source>
</evidence>
<dbReference type="EMBL" id="SGIS01000003">
    <property type="protein sequence ID" value="RZF66052.1"/>
    <property type="molecule type" value="Genomic_DNA"/>
</dbReference>
<evidence type="ECO:0000256" key="3">
    <source>
        <dbReference type="ARBA" id="ARBA00020071"/>
    </source>
</evidence>
<dbReference type="GO" id="GO:0016810">
    <property type="term" value="F:hydrolase activity, acting on carbon-nitrogen (but not peptide) bonds"/>
    <property type="evidence" value="ECO:0007669"/>
    <property type="project" value="InterPro"/>
</dbReference>
<dbReference type="GO" id="GO:0005975">
    <property type="term" value="P:carbohydrate metabolic process"/>
    <property type="evidence" value="ECO:0007669"/>
    <property type="project" value="InterPro"/>
</dbReference>
<organism evidence="6 7">
    <name type="scientific">Sphingomonas populi</name>
    <dbReference type="NCBI Taxonomy" id="2484750"/>
    <lineage>
        <taxon>Bacteria</taxon>
        <taxon>Pseudomonadati</taxon>
        <taxon>Pseudomonadota</taxon>
        <taxon>Alphaproteobacteria</taxon>
        <taxon>Sphingomonadales</taxon>
        <taxon>Sphingomonadaceae</taxon>
        <taxon>Sphingomonas</taxon>
    </lineage>
</organism>
<evidence type="ECO:0000313" key="6">
    <source>
        <dbReference type="EMBL" id="RZF66052.1"/>
    </source>
</evidence>
<dbReference type="Gene3D" id="3.20.20.370">
    <property type="entry name" value="Glycoside hydrolase/deacetylase"/>
    <property type="match status" value="1"/>
</dbReference>
<evidence type="ECO:0000256" key="2">
    <source>
        <dbReference type="ARBA" id="ARBA00010973"/>
    </source>
</evidence>
<evidence type="ECO:0000313" key="7">
    <source>
        <dbReference type="Proteomes" id="UP000292085"/>
    </source>
</evidence>
<sequence>MTLDPSYLEYPLRRHGMDHDFYPWSNLFERPPIAWPSGAGVAVAVVVSLEWFPILPVDAPFRAPGHMVTPYPDYRHYTAREYGTRVGLYRMLDALDRVGARASFATNAAIADRYPSILADLRAAGHEIVAHSTDMNGTIASGLAEADERALIATALDTIERVTGERPTGWMSIARSQSFNTARLLAEAGLRYMADWVNDDLPYGFETGAGPIVSVPVNHELSDRQIITVQQHSAESYAEQMLDAFALLQSESAGFGGRMLPLHVTPYILGLPYRIGAFERLLAELSAQPDAAFHMLTEIAGAR</sequence>
<dbReference type="PANTHER" id="PTHR43123">
    <property type="entry name" value="POLYSACCHARIDE DEACETYLASE-RELATED"/>
    <property type="match status" value="1"/>
</dbReference>
<accession>A0A4Q6Y6L2</accession>
<name>A0A4Q6Y6L2_9SPHN</name>
<comment type="similarity">
    <text evidence="2">Belongs to the polysaccharide deacetylase family.</text>
</comment>
<dbReference type="SUPFAM" id="SSF88713">
    <property type="entry name" value="Glycoside hydrolase/deacetylase"/>
    <property type="match status" value="1"/>
</dbReference>
<gene>
    <name evidence="6" type="ORF">EWE75_03410</name>
</gene>
<keyword evidence="7" id="KW-1185">Reference proteome</keyword>
<dbReference type="InterPro" id="IPR002509">
    <property type="entry name" value="NODB_dom"/>
</dbReference>
<dbReference type="Pfam" id="PF01522">
    <property type="entry name" value="Polysacc_deac_1"/>
    <property type="match status" value="1"/>
</dbReference>
<evidence type="ECO:0000256" key="4">
    <source>
        <dbReference type="ARBA" id="ARBA00032976"/>
    </source>
</evidence>
<comment type="caution">
    <text evidence="6">The sequence shown here is derived from an EMBL/GenBank/DDBJ whole genome shotgun (WGS) entry which is preliminary data.</text>
</comment>
<dbReference type="RefSeq" id="WP_130155290.1">
    <property type="nucleotide sequence ID" value="NZ_SGIS01000003.1"/>
</dbReference>
<feature type="domain" description="NodB homology" evidence="5">
    <location>
        <begin position="90"/>
        <end position="192"/>
    </location>
</feature>
<protein>
    <recommendedName>
        <fullName evidence="3">Chitooligosaccharide deacetylase</fullName>
    </recommendedName>
    <alternativeName>
        <fullName evidence="4">Nodulation protein B</fullName>
    </alternativeName>
</protein>
<dbReference type="OrthoDB" id="9787041at2"/>
<proteinExistence type="inferred from homology"/>
<reference evidence="6 7" key="1">
    <citation type="submission" date="2019-02" db="EMBL/GenBank/DDBJ databases">
        <authorList>
            <person name="Li Y."/>
        </authorList>
    </citation>
    <scope>NUCLEOTIDE SEQUENCE [LARGE SCALE GENOMIC DNA]</scope>
    <source>
        <strain evidence="6 7">3-7</strain>
    </source>
</reference>
<evidence type="ECO:0000256" key="1">
    <source>
        <dbReference type="ARBA" id="ARBA00003236"/>
    </source>
</evidence>
<dbReference type="PANTHER" id="PTHR43123:SF4">
    <property type="entry name" value="POLYSACCHARIDE DEACETYLASE"/>
    <property type="match status" value="1"/>
</dbReference>